<evidence type="ECO:0000313" key="2">
    <source>
        <dbReference type="EMBL" id="KAK5046290.1"/>
    </source>
</evidence>
<keyword evidence="3" id="KW-1185">Reference proteome</keyword>
<organism evidence="2 3">
    <name type="scientific">Exophiala bonariae</name>
    <dbReference type="NCBI Taxonomy" id="1690606"/>
    <lineage>
        <taxon>Eukaryota</taxon>
        <taxon>Fungi</taxon>
        <taxon>Dikarya</taxon>
        <taxon>Ascomycota</taxon>
        <taxon>Pezizomycotina</taxon>
        <taxon>Eurotiomycetes</taxon>
        <taxon>Chaetothyriomycetidae</taxon>
        <taxon>Chaetothyriales</taxon>
        <taxon>Herpotrichiellaceae</taxon>
        <taxon>Exophiala</taxon>
    </lineage>
</organism>
<feature type="region of interest" description="Disordered" evidence="1">
    <location>
        <begin position="293"/>
        <end position="315"/>
    </location>
</feature>
<dbReference type="GeneID" id="89976596"/>
<name>A0AAV9MZA2_9EURO</name>
<comment type="caution">
    <text evidence="2">The sequence shown here is derived from an EMBL/GenBank/DDBJ whole genome shotgun (WGS) entry which is preliminary data.</text>
</comment>
<proteinExistence type="predicted"/>
<dbReference type="AlphaFoldDB" id="A0AAV9MZA2"/>
<dbReference type="EMBL" id="JAVRRD010000031">
    <property type="protein sequence ID" value="KAK5046290.1"/>
    <property type="molecule type" value="Genomic_DNA"/>
</dbReference>
<evidence type="ECO:0000313" key="3">
    <source>
        <dbReference type="Proteomes" id="UP001358417"/>
    </source>
</evidence>
<gene>
    <name evidence="2" type="ORF">LTR84_008433</name>
</gene>
<dbReference type="RefSeq" id="XP_064701884.1">
    <property type="nucleotide sequence ID" value="XM_064851979.1"/>
</dbReference>
<protein>
    <submittedName>
        <fullName evidence="2">Uncharacterized protein</fullName>
    </submittedName>
</protein>
<accession>A0AAV9MZA2</accession>
<dbReference type="Proteomes" id="UP001358417">
    <property type="component" value="Unassembled WGS sequence"/>
</dbReference>
<reference evidence="2 3" key="1">
    <citation type="submission" date="2023-08" db="EMBL/GenBank/DDBJ databases">
        <title>Black Yeasts Isolated from many extreme environments.</title>
        <authorList>
            <person name="Coleine C."/>
            <person name="Stajich J.E."/>
            <person name="Selbmann L."/>
        </authorList>
    </citation>
    <scope>NUCLEOTIDE SEQUENCE [LARGE SCALE GENOMIC DNA]</scope>
    <source>
        <strain evidence="2 3">CCFEE 5792</strain>
    </source>
</reference>
<feature type="compositionally biased region" description="Basic and acidic residues" evidence="1">
    <location>
        <begin position="297"/>
        <end position="308"/>
    </location>
</feature>
<evidence type="ECO:0000256" key="1">
    <source>
        <dbReference type="SAM" id="MobiDB-lite"/>
    </source>
</evidence>
<sequence length="356" mass="40483">MPSFRGISVFVEKPEGEQFTEFDTQTLRSSGPTKQLSTKIMCEDNQPFRIKVSSEYRAIAVRNATNVNGRASYNLPSKHSEWNDEGKCRLFFKVYMDGNEFPECSYVKSVGSSDAFTGRWSANEHGSRVTTPWKFKSAPLEHLFRQSMEIEQEEHDIPKNSTDRDLIEMQTRLGGDLLAPATVIRAIEVRASRVYSYDVWKHSTMRTPHIIGFEEGTKEKRSAVTSQLVYADEGKQPYVTFRFLSMARHKLFTLGLCTESGAPIQGQGMQTRSGARLLPLQAMTMKRNLESFSLESPSREYEKPKPEIVDEDFDNADGSRKRRLINERFAKMTLNSPTAKDVDTKAETINTTKKDA</sequence>